<evidence type="ECO:0000256" key="1">
    <source>
        <dbReference type="SAM" id="Phobius"/>
    </source>
</evidence>
<feature type="transmembrane region" description="Helical" evidence="1">
    <location>
        <begin position="6"/>
        <end position="30"/>
    </location>
</feature>
<gene>
    <name evidence="2" type="ORF">SAMN04487996_117109</name>
</gene>
<protein>
    <submittedName>
        <fullName evidence="2">Uncharacterized protein</fullName>
    </submittedName>
</protein>
<keyword evidence="1" id="KW-1133">Transmembrane helix</keyword>
<accession>A0A1G7T733</accession>
<organism evidence="2 3">
    <name type="scientific">Dyadobacter soli</name>
    <dbReference type="NCBI Taxonomy" id="659014"/>
    <lineage>
        <taxon>Bacteria</taxon>
        <taxon>Pseudomonadati</taxon>
        <taxon>Bacteroidota</taxon>
        <taxon>Cytophagia</taxon>
        <taxon>Cytophagales</taxon>
        <taxon>Spirosomataceae</taxon>
        <taxon>Dyadobacter</taxon>
    </lineage>
</organism>
<evidence type="ECO:0000313" key="2">
    <source>
        <dbReference type="EMBL" id="SDG30882.1"/>
    </source>
</evidence>
<reference evidence="3" key="1">
    <citation type="submission" date="2016-10" db="EMBL/GenBank/DDBJ databases">
        <authorList>
            <person name="Varghese N."/>
            <person name="Submissions S."/>
        </authorList>
    </citation>
    <scope>NUCLEOTIDE SEQUENCE [LARGE SCALE GENOMIC DNA]</scope>
    <source>
        <strain evidence="3">DSM 25329</strain>
    </source>
</reference>
<keyword evidence="1" id="KW-0472">Membrane</keyword>
<dbReference type="OrthoDB" id="180423at768503"/>
<evidence type="ECO:0000313" key="3">
    <source>
        <dbReference type="Proteomes" id="UP000198748"/>
    </source>
</evidence>
<dbReference type="AlphaFoldDB" id="A0A1G7T733"/>
<proteinExistence type="predicted"/>
<dbReference type="EMBL" id="FNAN01000017">
    <property type="protein sequence ID" value="SDG30882.1"/>
    <property type="molecule type" value="Genomic_DNA"/>
</dbReference>
<sequence>MIALLSKYPVVGTVIGIVLGFVLTQIGMAYRARLENKKTLKTVLFHLLETYYSLDRNKPGPRLDHLVRRAMSVISRQSADEAVMEQAEVKYTRALKSILATRISQEIEEISKDYQQSVLALSAIDPIQAYYLSRRSNIDQLFKTFSGLADQIPVQSPQERAEIQHSLSVVLDTLKPKIFEDSLRELEEDIKSIACSVGICTWIRAGKAVKRIQTSVDKTIVNDLEPFLKDLMPDVIEAMQSIQPFQTVATVAQPCSQVDTETTRTTDQ</sequence>
<dbReference type="RefSeq" id="WP_143016934.1">
    <property type="nucleotide sequence ID" value="NZ_FNAN01000017.1"/>
</dbReference>
<keyword evidence="1" id="KW-0812">Transmembrane</keyword>
<keyword evidence="3" id="KW-1185">Reference proteome</keyword>
<name>A0A1G7T733_9BACT</name>
<dbReference type="Proteomes" id="UP000198748">
    <property type="component" value="Unassembled WGS sequence"/>
</dbReference>